<sequence>MIQLKADETRPEGIVAVTVYTRPACVQCGATLRLLNAYGVPVVLVDVSEDEAAADRLRRLGHMSLPVVVAGARSWSGFRDDLIRELAKEAAA</sequence>
<evidence type="ECO:0000259" key="1">
    <source>
        <dbReference type="Pfam" id="PF00462"/>
    </source>
</evidence>
<dbReference type="PROSITE" id="PS51354">
    <property type="entry name" value="GLUTAREDOXIN_2"/>
    <property type="match status" value="1"/>
</dbReference>
<accession>E5XT29</accession>
<evidence type="ECO:0000313" key="2">
    <source>
        <dbReference type="EMBL" id="EFV12500.2"/>
    </source>
</evidence>
<dbReference type="SUPFAM" id="SSF52833">
    <property type="entry name" value="Thioredoxin-like"/>
    <property type="match status" value="1"/>
</dbReference>
<dbReference type="GO" id="GO:0045454">
    <property type="term" value="P:cell redox homeostasis"/>
    <property type="evidence" value="ECO:0007669"/>
    <property type="project" value="TreeGrafter"/>
</dbReference>
<dbReference type="Gene3D" id="3.40.30.10">
    <property type="entry name" value="Glutaredoxin"/>
    <property type="match status" value="1"/>
</dbReference>
<dbReference type="Proteomes" id="UP000004816">
    <property type="component" value="Unassembled WGS sequence"/>
</dbReference>
<evidence type="ECO:0000313" key="3">
    <source>
        <dbReference type="Proteomes" id="UP000004816"/>
    </source>
</evidence>
<organism evidence="2 3">
    <name type="scientific">Segniliparus rugosus (strain ATCC BAA-974 / DSM 45345 / CCUG 50838 / CIP 108380 / JCM 13579 / CDC 945)</name>
    <dbReference type="NCBI Taxonomy" id="679197"/>
    <lineage>
        <taxon>Bacteria</taxon>
        <taxon>Bacillati</taxon>
        <taxon>Actinomycetota</taxon>
        <taxon>Actinomycetes</taxon>
        <taxon>Mycobacteriales</taxon>
        <taxon>Segniliparaceae</taxon>
        <taxon>Segniliparus</taxon>
    </lineage>
</organism>
<dbReference type="AlphaFoldDB" id="E5XT29"/>
<feature type="domain" description="Glutaredoxin" evidence="1">
    <location>
        <begin position="17"/>
        <end position="72"/>
    </location>
</feature>
<dbReference type="Pfam" id="PF00462">
    <property type="entry name" value="Glutaredoxin"/>
    <property type="match status" value="1"/>
</dbReference>
<dbReference type="PANTHER" id="PTHR34386">
    <property type="entry name" value="GLUTAREDOXIN"/>
    <property type="match status" value="1"/>
</dbReference>
<dbReference type="STRING" id="679197.HMPREF9336_02651"/>
<proteinExistence type="predicted"/>
<comment type="caution">
    <text evidence="2">The sequence shown here is derived from an EMBL/GenBank/DDBJ whole genome shotgun (WGS) entry which is preliminary data.</text>
</comment>
<dbReference type="EMBL" id="ACZI02000002">
    <property type="protein sequence ID" value="EFV12500.2"/>
    <property type="molecule type" value="Genomic_DNA"/>
</dbReference>
<dbReference type="HOGENOM" id="CLU_026126_9_0_11"/>
<gene>
    <name evidence="2" type="ORF">HMPREF9336_02651</name>
</gene>
<reference evidence="2 3" key="1">
    <citation type="journal article" date="2011" name="Stand. Genomic Sci.">
        <title>High quality draft genome sequence of Segniliparus rugosus CDC 945(T)= (ATCC BAA-974(T)).</title>
        <authorList>
            <person name="Earl A.M."/>
            <person name="Desjardins C.A."/>
            <person name="Fitzgerald M.G."/>
            <person name="Arachchi H.M."/>
            <person name="Zeng Q."/>
            <person name="Mehta T."/>
            <person name="Griggs A."/>
            <person name="Birren B.W."/>
            <person name="Toney N.C."/>
            <person name="Carr J."/>
            <person name="Posey J."/>
            <person name="Butler W.R."/>
        </authorList>
    </citation>
    <scope>NUCLEOTIDE SEQUENCE [LARGE SCALE GENOMIC DNA]</scope>
    <source>
        <strain evidence="3">ATCC BAA-974 / DSM 45345 / CCUG 50838 / CIP 108380 / JCM 13579 / CDC 945</strain>
    </source>
</reference>
<keyword evidence="3" id="KW-1185">Reference proteome</keyword>
<dbReference type="eggNOG" id="COG0695">
    <property type="taxonomic scope" value="Bacteria"/>
</dbReference>
<dbReference type="InterPro" id="IPR036249">
    <property type="entry name" value="Thioredoxin-like_sf"/>
</dbReference>
<dbReference type="OrthoDB" id="8545217at2"/>
<dbReference type="GO" id="GO:0009055">
    <property type="term" value="F:electron transfer activity"/>
    <property type="evidence" value="ECO:0007669"/>
    <property type="project" value="TreeGrafter"/>
</dbReference>
<dbReference type="InterPro" id="IPR002109">
    <property type="entry name" value="Glutaredoxin"/>
</dbReference>
<dbReference type="InterPro" id="IPR051548">
    <property type="entry name" value="Grx-like_ET"/>
</dbReference>
<dbReference type="CDD" id="cd02976">
    <property type="entry name" value="NrdH"/>
    <property type="match status" value="1"/>
</dbReference>
<dbReference type="PANTHER" id="PTHR34386:SF1">
    <property type="entry name" value="GLUTAREDOXIN-LIKE PROTEIN NRDH"/>
    <property type="match status" value="1"/>
</dbReference>
<protein>
    <recommendedName>
        <fullName evidence="1">Glutaredoxin domain-containing protein</fullName>
    </recommendedName>
</protein>
<name>E5XT29_SEGRC</name>